<accession>A0A0L0BVZ7</accession>
<gene>
    <name evidence="3" type="ORF">FF38_03292</name>
</gene>
<sequence length="178" mass="20218">MNNTGAATISLLCLLLGGSIIKAQVILKTCSRDNLLDCPNNSLCTQINVDHNEALKCICIENYQLNPNWSEYEHLNNSILLQEHYCLASKDTAEIKQPNKLLVYIRSPARKEHLAYGILMVLAAAALATAVLYGIKILKPLKKTKAVYQQLKYKRRNITPLQELDELEMNRRYEMQTI</sequence>
<keyword evidence="4" id="KW-1185">Reference proteome</keyword>
<dbReference type="EMBL" id="JRES01001250">
    <property type="protein sequence ID" value="KNC24225.1"/>
    <property type="molecule type" value="Genomic_DNA"/>
</dbReference>
<feature type="transmembrane region" description="Helical" evidence="1">
    <location>
        <begin position="114"/>
        <end position="135"/>
    </location>
</feature>
<evidence type="ECO:0000256" key="1">
    <source>
        <dbReference type="SAM" id="Phobius"/>
    </source>
</evidence>
<feature type="chain" id="PRO_5005535197" evidence="2">
    <location>
        <begin position="24"/>
        <end position="178"/>
    </location>
</feature>
<keyword evidence="2" id="KW-0732">Signal</keyword>
<protein>
    <submittedName>
        <fullName evidence="3">Uncharacterized protein</fullName>
    </submittedName>
</protein>
<dbReference type="AlphaFoldDB" id="A0A0L0BVZ7"/>
<evidence type="ECO:0000256" key="2">
    <source>
        <dbReference type="SAM" id="SignalP"/>
    </source>
</evidence>
<feature type="signal peptide" evidence="2">
    <location>
        <begin position="1"/>
        <end position="23"/>
    </location>
</feature>
<keyword evidence="1" id="KW-1133">Transmembrane helix</keyword>
<dbReference type="OrthoDB" id="8059671at2759"/>
<comment type="caution">
    <text evidence="3">The sequence shown here is derived from an EMBL/GenBank/DDBJ whole genome shotgun (WGS) entry which is preliminary data.</text>
</comment>
<evidence type="ECO:0000313" key="3">
    <source>
        <dbReference type="EMBL" id="KNC24225.1"/>
    </source>
</evidence>
<evidence type="ECO:0000313" key="4">
    <source>
        <dbReference type="Proteomes" id="UP000037069"/>
    </source>
</evidence>
<dbReference type="OMA" id="DHSICTK"/>
<organism evidence="3 4">
    <name type="scientific">Lucilia cuprina</name>
    <name type="common">Green bottle fly</name>
    <name type="synonym">Australian sheep blowfly</name>
    <dbReference type="NCBI Taxonomy" id="7375"/>
    <lineage>
        <taxon>Eukaryota</taxon>
        <taxon>Metazoa</taxon>
        <taxon>Ecdysozoa</taxon>
        <taxon>Arthropoda</taxon>
        <taxon>Hexapoda</taxon>
        <taxon>Insecta</taxon>
        <taxon>Pterygota</taxon>
        <taxon>Neoptera</taxon>
        <taxon>Endopterygota</taxon>
        <taxon>Diptera</taxon>
        <taxon>Brachycera</taxon>
        <taxon>Muscomorpha</taxon>
        <taxon>Oestroidea</taxon>
        <taxon>Calliphoridae</taxon>
        <taxon>Luciliinae</taxon>
        <taxon>Lucilia</taxon>
    </lineage>
</organism>
<proteinExistence type="predicted"/>
<name>A0A0L0BVZ7_LUCCU</name>
<reference evidence="3 4" key="1">
    <citation type="journal article" date="2015" name="Nat. Commun.">
        <title>Lucilia cuprina genome unlocks parasitic fly biology to underpin future interventions.</title>
        <authorList>
            <person name="Anstead C.A."/>
            <person name="Korhonen P.K."/>
            <person name="Young N.D."/>
            <person name="Hall R.S."/>
            <person name="Jex A.R."/>
            <person name="Murali S.C."/>
            <person name="Hughes D.S."/>
            <person name="Lee S.F."/>
            <person name="Perry T."/>
            <person name="Stroehlein A.J."/>
            <person name="Ansell B.R."/>
            <person name="Breugelmans B."/>
            <person name="Hofmann A."/>
            <person name="Qu J."/>
            <person name="Dugan S."/>
            <person name="Lee S.L."/>
            <person name="Chao H."/>
            <person name="Dinh H."/>
            <person name="Han Y."/>
            <person name="Doddapaneni H.V."/>
            <person name="Worley K.C."/>
            <person name="Muzny D.M."/>
            <person name="Ioannidis P."/>
            <person name="Waterhouse R.M."/>
            <person name="Zdobnov E.M."/>
            <person name="James P.J."/>
            <person name="Bagnall N.H."/>
            <person name="Kotze A.C."/>
            <person name="Gibbs R.A."/>
            <person name="Richards S."/>
            <person name="Batterham P."/>
            <person name="Gasser R.B."/>
        </authorList>
    </citation>
    <scope>NUCLEOTIDE SEQUENCE [LARGE SCALE GENOMIC DNA]</scope>
    <source>
        <strain evidence="3 4">LS</strain>
        <tissue evidence="3">Full body</tissue>
    </source>
</reference>
<keyword evidence="1" id="KW-0472">Membrane</keyword>
<keyword evidence="1" id="KW-0812">Transmembrane</keyword>
<dbReference type="Proteomes" id="UP000037069">
    <property type="component" value="Unassembled WGS sequence"/>
</dbReference>